<keyword evidence="5" id="KW-0676">Redox-active center</keyword>
<keyword evidence="3" id="KW-0560">Oxidoreductase</keyword>
<organism evidence="8 9">
    <name type="scientific">Candidatus Woesebacteria bacterium GW2011_GWF1_40_24</name>
    <dbReference type="NCBI Taxonomy" id="1618601"/>
    <lineage>
        <taxon>Bacteria</taxon>
        <taxon>Candidatus Woeseibacteriota</taxon>
    </lineage>
</organism>
<evidence type="ECO:0000256" key="2">
    <source>
        <dbReference type="ARBA" id="ARBA00022729"/>
    </source>
</evidence>
<evidence type="ECO:0000259" key="7">
    <source>
        <dbReference type="Pfam" id="PF13462"/>
    </source>
</evidence>
<comment type="caution">
    <text evidence="8">The sequence shown here is derived from an EMBL/GenBank/DDBJ whole genome shotgun (WGS) entry which is preliminary data.</text>
</comment>
<keyword evidence="6" id="KW-0472">Membrane</keyword>
<evidence type="ECO:0000313" key="9">
    <source>
        <dbReference type="Proteomes" id="UP000034627"/>
    </source>
</evidence>
<keyword evidence="2" id="KW-0732">Signal</keyword>
<dbReference type="Proteomes" id="UP000034627">
    <property type="component" value="Unassembled WGS sequence"/>
</dbReference>
<dbReference type="GO" id="GO:0016491">
    <property type="term" value="F:oxidoreductase activity"/>
    <property type="evidence" value="ECO:0007669"/>
    <property type="project" value="UniProtKB-KW"/>
</dbReference>
<dbReference type="Pfam" id="PF13462">
    <property type="entry name" value="Thioredoxin_4"/>
    <property type="match status" value="1"/>
</dbReference>
<keyword evidence="6" id="KW-0812">Transmembrane</keyword>
<feature type="transmembrane region" description="Helical" evidence="6">
    <location>
        <begin position="16"/>
        <end position="36"/>
    </location>
</feature>
<evidence type="ECO:0000256" key="4">
    <source>
        <dbReference type="ARBA" id="ARBA00023157"/>
    </source>
</evidence>
<gene>
    <name evidence="8" type="ORF">UT93_C0035G0004</name>
</gene>
<evidence type="ECO:0000256" key="5">
    <source>
        <dbReference type="ARBA" id="ARBA00023284"/>
    </source>
</evidence>
<evidence type="ECO:0000256" key="6">
    <source>
        <dbReference type="SAM" id="Phobius"/>
    </source>
</evidence>
<sequence length="273" mass="29479">MSEVKSSKKIKGIRQFFVPTLVVVAIALAFFSGTLWQKVKNLESGSKVENTTAQAPNAAPAAASLEDIKGIFDKDVIKIGDANRKVLFVEMADPSCPYCHIAGGFNPELSASADTQANRFKYVSDGGKYVPPVPEMKKLVSEGKASYAYIYYPGHGSGEMGMKALYCAAEKGLFWEAHDLLLTNTGYTLLNTTVKNDKTQSQAIANFLKSAVDPVFMKSCLDSGKYDARLASDQELATSLGIQGTPNFYVNATNFAGAYSYTDLEPTVNSALQ</sequence>
<evidence type="ECO:0000256" key="3">
    <source>
        <dbReference type="ARBA" id="ARBA00023002"/>
    </source>
</evidence>
<accession>A0A0G0RX92</accession>
<dbReference type="PANTHER" id="PTHR13887:SF14">
    <property type="entry name" value="DISULFIDE BOND FORMATION PROTEIN D"/>
    <property type="match status" value="1"/>
</dbReference>
<keyword evidence="6" id="KW-1133">Transmembrane helix</keyword>
<dbReference type="AlphaFoldDB" id="A0A0G0RX92"/>
<dbReference type="PANTHER" id="PTHR13887">
    <property type="entry name" value="GLUTATHIONE S-TRANSFERASE KAPPA"/>
    <property type="match status" value="1"/>
</dbReference>
<dbReference type="InterPro" id="IPR012336">
    <property type="entry name" value="Thioredoxin-like_fold"/>
</dbReference>
<evidence type="ECO:0000313" key="8">
    <source>
        <dbReference type="EMBL" id="KKR54566.1"/>
    </source>
</evidence>
<evidence type="ECO:0000256" key="1">
    <source>
        <dbReference type="ARBA" id="ARBA00005791"/>
    </source>
</evidence>
<dbReference type="InterPro" id="IPR036249">
    <property type="entry name" value="Thioredoxin-like_sf"/>
</dbReference>
<dbReference type="Gene3D" id="3.40.30.10">
    <property type="entry name" value="Glutaredoxin"/>
    <property type="match status" value="1"/>
</dbReference>
<proteinExistence type="inferred from homology"/>
<keyword evidence="4" id="KW-1015">Disulfide bond</keyword>
<feature type="domain" description="Thioredoxin-like fold" evidence="7">
    <location>
        <begin position="137"/>
        <end position="268"/>
    </location>
</feature>
<reference evidence="8 9" key="1">
    <citation type="journal article" date="2015" name="Nature">
        <title>rRNA introns, odd ribosomes, and small enigmatic genomes across a large radiation of phyla.</title>
        <authorList>
            <person name="Brown C.T."/>
            <person name="Hug L.A."/>
            <person name="Thomas B.C."/>
            <person name="Sharon I."/>
            <person name="Castelle C.J."/>
            <person name="Singh A."/>
            <person name="Wilkins M.J."/>
            <person name="Williams K.H."/>
            <person name="Banfield J.F."/>
        </authorList>
    </citation>
    <scope>NUCLEOTIDE SEQUENCE [LARGE SCALE GENOMIC DNA]</scope>
</reference>
<name>A0A0G0RX92_9BACT</name>
<protein>
    <submittedName>
        <fullName evidence="8">DSBA oxidoreductase</fullName>
    </submittedName>
</protein>
<comment type="similarity">
    <text evidence="1">Belongs to the thioredoxin family. DsbA subfamily.</text>
</comment>
<dbReference type="EMBL" id="LBYR01000035">
    <property type="protein sequence ID" value="KKR54566.1"/>
    <property type="molecule type" value="Genomic_DNA"/>
</dbReference>
<dbReference type="SUPFAM" id="SSF52833">
    <property type="entry name" value="Thioredoxin-like"/>
    <property type="match status" value="1"/>
</dbReference>